<dbReference type="RefSeq" id="WP_120720724.1">
    <property type="nucleotide sequence ID" value="NZ_CP032698.1"/>
</dbReference>
<dbReference type="KEGG" id="shun:DWB77_01776"/>
<feature type="compositionally biased region" description="Basic and acidic residues" evidence="1">
    <location>
        <begin position="1"/>
        <end position="13"/>
    </location>
</feature>
<sequence>MAESKRDIREPGSHEPNSPSRSAYLRLLALQRAGEPTAPAGVEEAGQQPERLERQAIVDELRPPVRMWPDYPDFWVESPRGGGPWHERFGDKGPRRSGSVARRGGQEPAPSRMSVSEAFLRLRLTLGAEPA</sequence>
<evidence type="ECO:0000313" key="2">
    <source>
        <dbReference type="EMBL" id="AYG79661.1"/>
    </source>
</evidence>
<keyword evidence="3" id="KW-1185">Reference proteome</keyword>
<feature type="region of interest" description="Disordered" evidence="1">
    <location>
        <begin position="79"/>
        <end position="114"/>
    </location>
</feature>
<protein>
    <submittedName>
        <fullName evidence="2">Uncharacterized protein</fullName>
    </submittedName>
</protein>
<dbReference type="OrthoDB" id="4191643at2"/>
<proteinExistence type="predicted"/>
<organism evidence="2 3">
    <name type="scientific">Streptomyces hundungensis</name>
    <dbReference type="NCBI Taxonomy" id="1077946"/>
    <lineage>
        <taxon>Bacteria</taxon>
        <taxon>Bacillati</taxon>
        <taxon>Actinomycetota</taxon>
        <taxon>Actinomycetes</taxon>
        <taxon>Kitasatosporales</taxon>
        <taxon>Streptomycetaceae</taxon>
        <taxon>Streptomyces</taxon>
    </lineage>
</organism>
<gene>
    <name evidence="2" type="ORF">DWB77_01776</name>
</gene>
<reference evidence="2 3" key="1">
    <citation type="submission" date="2018-10" db="EMBL/GenBank/DDBJ databases">
        <title>Relationship between Morphology and Antimicrobial Activity in Streptomyces.</title>
        <authorList>
            <person name="Kang H.J."/>
            <person name="Kim S.B."/>
        </authorList>
    </citation>
    <scope>NUCLEOTIDE SEQUENCE [LARGE SCALE GENOMIC DNA]</scope>
    <source>
        <strain evidence="2 3">BH38</strain>
    </source>
</reference>
<evidence type="ECO:0000256" key="1">
    <source>
        <dbReference type="SAM" id="MobiDB-lite"/>
    </source>
</evidence>
<feature type="compositionally biased region" description="Basic and acidic residues" evidence="1">
    <location>
        <begin position="85"/>
        <end position="94"/>
    </location>
</feature>
<dbReference type="AlphaFoldDB" id="A0A387HAH4"/>
<feature type="region of interest" description="Disordered" evidence="1">
    <location>
        <begin position="1"/>
        <end position="52"/>
    </location>
</feature>
<dbReference type="Proteomes" id="UP000271554">
    <property type="component" value="Chromosome"/>
</dbReference>
<evidence type="ECO:0000313" key="3">
    <source>
        <dbReference type="Proteomes" id="UP000271554"/>
    </source>
</evidence>
<name>A0A387HAH4_9ACTN</name>
<dbReference type="EMBL" id="CP032698">
    <property type="protein sequence ID" value="AYG79661.1"/>
    <property type="molecule type" value="Genomic_DNA"/>
</dbReference>
<accession>A0A387HAH4</accession>